<feature type="domain" description="HIT" evidence="4">
    <location>
        <begin position="26"/>
        <end position="136"/>
    </location>
</feature>
<sequence>MDEIEMKEGVLMASMTLEPHYDDDCVFCKILQGQIPSYTVYEDNVVKAFLDISQGTPGHTLVIPKTHVKDIFAYDADLAAAVFSRIPKIARAIQAADPTIAGMNILNNNGKVAYQSVFHSHIHLVPRYSDQDDFKMIFKDNADNYTPAKYAAIQTAIKSHLEG</sequence>
<comment type="caution">
    <text evidence="5">The sequence shown here is derived from an EMBL/GenBank/DDBJ whole genome shotgun (WGS) entry which is preliminary data.</text>
</comment>
<dbReference type="InterPro" id="IPR001310">
    <property type="entry name" value="Histidine_triad_HIT"/>
</dbReference>
<proteinExistence type="predicted"/>
<evidence type="ECO:0000256" key="3">
    <source>
        <dbReference type="PROSITE-ProRule" id="PRU00464"/>
    </source>
</evidence>
<dbReference type="PRINTS" id="PR00332">
    <property type="entry name" value="HISTRIAD"/>
</dbReference>
<dbReference type="FunFam" id="3.30.428.10:FF:000014">
    <property type="entry name" value="Putative histidine triad (HIT) protein"/>
    <property type="match status" value="1"/>
</dbReference>
<dbReference type="PANTHER" id="PTHR46648:SF1">
    <property type="entry name" value="ADENOSINE 5'-MONOPHOSPHORAMIDASE HNT1"/>
    <property type="match status" value="1"/>
</dbReference>
<organism evidence="5 6">
    <name type="scientific">Levilactobacillus namurensis DSM 19117</name>
    <dbReference type="NCBI Taxonomy" id="1423773"/>
    <lineage>
        <taxon>Bacteria</taxon>
        <taxon>Bacillati</taxon>
        <taxon>Bacillota</taxon>
        <taxon>Bacilli</taxon>
        <taxon>Lactobacillales</taxon>
        <taxon>Lactobacillaceae</taxon>
        <taxon>Levilactobacillus</taxon>
    </lineage>
</organism>
<dbReference type="SUPFAM" id="SSF54197">
    <property type="entry name" value="HIT-like"/>
    <property type="match status" value="1"/>
</dbReference>
<keyword evidence="6" id="KW-1185">Reference proteome</keyword>
<name>A0A0R1JR70_9LACO</name>
<gene>
    <name evidence="5" type="ORF">FD30_GL000167</name>
</gene>
<evidence type="ECO:0000256" key="2">
    <source>
        <dbReference type="PIRSR" id="PIRSR601310-3"/>
    </source>
</evidence>
<dbReference type="InterPro" id="IPR011146">
    <property type="entry name" value="HIT-like"/>
</dbReference>
<dbReference type="PROSITE" id="PS00892">
    <property type="entry name" value="HIT_1"/>
    <property type="match status" value="1"/>
</dbReference>
<evidence type="ECO:0000256" key="1">
    <source>
        <dbReference type="PIRSR" id="PIRSR601310-1"/>
    </source>
</evidence>
<dbReference type="GO" id="GO:0016787">
    <property type="term" value="F:hydrolase activity"/>
    <property type="evidence" value="ECO:0007669"/>
    <property type="project" value="UniProtKB-KW"/>
</dbReference>
<dbReference type="Pfam" id="PF01230">
    <property type="entry name" value="HIT"/>
    <property type="match status" value="1"/>
</dbReference>
<dbReference type="STRING" id="1423773.FD30_GL000167"/>
<accession>A0A0R1JR70</accession>
<protein>
    <submittedName>
        <fullName evidence="5">Diadenosine tetraphosphate (Ap4A) hydrolase</fullName>
    </submittedName>
</protein>
<dbReference type="PANTHER" id="PTHR46648">
    <property type="entry name" value="HIT FAMILY PROTEIN 1"/>
    <property type="match status" value="1"/>
</dbReference>
<evidence type="ECO:0000259" key="4">
    <source>
        <dbReference type="PROSITE" id="PS51084"/>
    </source>
</evidence>
<dbReference type="AlphaFoldDB" id="A0A0R1JR70"/>
<dbReference type="InterPro" id="IPR019808">
    <property type="entry name" value="Histidine_triad_CS"/>
</dbReference>
<dbReference type="Proteomes" id="UP000051162">
    <property type="component" value="Unassembled WGS sequence"/>
</dbReference>
<reference evidence="5 6" key="1">
    <citation type="journal article" date="2015" name="Genome Announc.">
        <title>Expanding the biotechnology potential of lactobacilli through comparative genomics of 213 strains and associated genera.</title>
        <authorList>
            <person name="Sun Z."/>
            <person name="Harris H.M."/>
            <person name="McCann A."/>
            <person name="Guo C."/>
            <person name="Argimon S."/>
            <person name="Zhang W."/>
            <person name="Yang X."/>
            <person name="Jeffery I.B."/>
            <person name="Cooney J.C."/>
            <person name="Kagawa T.F."/>
            <person name="Liu W."/>
            <person name="Song Y."/>
            <person name="Salvetti E."/>
            <person name="Wrobel A."/>
            <person name="Rasinkangas P."/>
            <person name="Parkhill J."/>
            <person name="Rea M.C."/>
            <person name="O'Sullivan O."/>
            <person name="Ritari J."/>
            <person name="Douillard F.P."/>
            <person name="Paul Ross R."/>
            <person name="Yang R."/>
            <person name="Briner A.E."/>
            <person name="Felis G.E."/>
            <person name="de Vos W.M."/>
            <person name="Barrangou R."/>
            <person name="Klaenhammer T.R."/>
            <person name="Caufield P.W."/>
            <person name="Cui Y."/>
            <person name="Zhang H."/>
            <person name="O'Toole P.W."/>
        </authorList>
    </citation>
    <scope>NUCLEOTIDE SEQUENCE [LARGE SCALE GENOMIC DNA]</scope>
    <source>
        <strain evidence="5 6">DSM 19117</strain>
    </source>
</reference>
<dbReference type="EMBL" id="AZDT01000053">
    <property type="protein sequence ID" value="KRK73790.1"/>
    <property type="molecule type" value="Genomic_DNA"/>
</dbReference>
<feature type="active site" description="Tele-AMP-histidine intermediate" evidence="1">
    <location>
        <position position="121"/>
    </location>
</feature>
<dbReference type="Gene3D" id="3.30.428.10">
    <property type="entry name" value="HIT-like"/>
    <property type="match status" value="1"/>
</dbReference>
<dbReference type="InterPro" id="IPR039384">
    <property type="entry name" value="HINT"/>
</dbReference>
<evidence type="ECO:0000313" key="5">
    <source>
        <dbReference type="EMBL" id="KRK73790.1"/>
    </source>
</evidence>
<dbReference type="CDD" id="cd01277">
    <property type="entry name" value="HINT_subgroup"/>
    <property type="match status" value="1"/>
</dbReference>
<dbReference type="InterPro" id="IPR036265">
    <property type="entry name" value="HIT-like_sf"/>
</dbReference>
<evidence type="ECO:0000313" key="6">
    <source>
        <dbReference type="Proteomes" id="UP000051162"/>
    </source>
</evidence>
<dbReference type="PROSITE" id="PS51084">
    <property type="entry name" value="HIT_2"/>
    <property type="match status" value="1"/>
</dbReference>
<dbReference type="GO" id="GO:0009117">
    <property type="term" value="P:nucleotide metabolic process"/>
    <property type="evidence" value="ECO:0007669"/>
    <property type="project" value="TreeGrafter"/>
</dbReference>
<dbReference type="PATRIC" id="fig|1423773.3.peg.169"/>
<keyword evidence="5" id="KW-0378">Hydrolase</keyword>
<feature type="short sequence motif" description="Histidine triad motif" evidence="2 3">
    <location>
        <begin position="119"/>
        <end position="123"/>
    </location>
</feature>